<dbReference type="AlphaFoldDB" id="A0AAU7EBP5"/>
<feature type="transmembrane region" description="Helical" evidence="1">
    <location>
        <begin position="47"/>
        <end position="69"/>
    </location>
</feature>
<protein>
    <recommendedName>
        <fullName evidence="4">DoxX-like protein</fullName>
    </recommendedName>
</protein>
<proteinExistence type="predicted"/>
<dbReference type="RefSeq" id="WP_308993273.1">
    <property type="nucleotide sequence ID" value="NZ_CP155618.1"/>
</dbReference>
<organism evidence="2 3">
    <name type="scientific">Mariniflexile litorale</name>
    <dbReference type="NCBI Taxonomy" id="3045158"/>
    <lineage>
        <taxon>Bacteria</taxon>
        <taxon>Pseudomonadati</taxon>
        <taxon>Bacteroidota</taxon>
        <taxon>Flavobacteriia</taxon>
        <taxon>Flavobacteriales</taxon>
        <taxon>Flavobacteriaceae</taxon>
        <taxon>Mariniflexile</taxon>
    </lineage>
</organism>
<name>A0AAU7EBP5_9FLAO</name>
<keyword evidence="3" id="KW-1185">Reference proteome</keyword>
<feature type="transmembrane region" description="Helical" evidence="1">
    <location>
        <begin position="78"/>
        <end position="97"/>
    </location>
</feature>
<evidence type="ECO:0008006" key="4">
    <source>
        <dbReference type="Google" id="ProtNLM"/>
    </source>
</evidence>
<keyword evidence="1" id="KW-1133">Transmembrane helix</keyword>
<evidence type="ECO:0000313" key="2">
    <source>
        <dbReference type="EMBL" id="XBL13542.1"/>
    </source>
</evidence>
<sequence>MKNIINQVINTVIILIMTFFAIPKLLGKPQSVEGFKQFENAIHLDANFFRIFTGISELGLAFLFLFFAINKNQILGKIAFSFLLITMITALGLEFFARPEPKLILVIIAVILSFLTIYRLKTIK</sequence>
<feature type="transmembrane region" description="Helical" evidence="1">
    <location>
        <begin position="103"/>
        <end position="120"/>
    </location>
</feature>
<dbReference type="Proteomes" id="UP001224325">
    <property type="component" value="Chromosome"/>
</dbReference>
<keyword evidence="1" id="KW-0472">Membrane</keyword>
<gene>
    <name evidence="2" type="ORF">QLS71_014610</name>
</gene>
<accession>A0AAU7EBP5</accession>
<feature type="transmembrane region" description="Helical" evidence="1">
    <location>
        <begin position="7"/>
        <end position="27"/>
    </location>
</feature>
<keyword evidence="1" id="KW-0812">Transmembrane</keyword>
<dbReference type="KEGG" id="mlil:QLS71_014610"/>
<reference evidence="2" key="1">
    <citation type="submission" date="2024-04" db="EMBL/GenBank/DDBJ databases">
        <title>Mariniflexile litorale, isolated from the shallow sediments of the Sea of Japan.</title>
        <authorList>
            <person name="Romanenko L."/>
            <person name="Isaeva M."/>
        </authorList>
    </citation>
    <scope>NUCLEOTIDE SEQUENCE [LARGE SCALE GENOMIC DNA]</scope>
    <source>
        <strain evidence="2">KMM 9835</strain>
    </source>
</reference>
<evidence type="ECO:0000313" key="3">
    <source>
        <dbReference type="Proteomes" id="UP001224325"/>
    </source>
</evidence>
<dbReference type="EMBL" id="CP155618">
    <property type="protein sequence ID" value="XBL13542.1"/>
    <property type="molecule type" value="Genomic_DNA"/>
</dbReference>
<evidence type="ECO:0000256" key="1">
    <source>
        <dbReference type="SAM" id="Phobius"/>
    </source>
</evidence>